<evidence type="ECO:0000313" key="2">
    <source>
        <dbReference type="EMBL" id="JAS67821.1"/>
    </source>
</evidence>
<organism evidence="2">
    <name type="scientific">Cuerna arida</name>
    <dbReference type="NCBI Taxonomy" id="1464854"/>
    <lineage>
        <taxon>Eukaryota</taxon>
        <taxon>Metazoa</taxon>
        <taxon>Ecdysozoa</taxon>
        <taxon>Arthropoda</taxon>
        <taxon>Hexapoda</taxon>
        <taxon>Insecta</taxon>
        <taxon>Pterygota</taxon>
        <taxon>Neoptera</taxon>
        <taxon>Paraneoptera</taxon>
        <taxon>Hemiptera</taxon>
        <taxon>Auchenorrhyncha</taxon>
        <taxon>Membracoidea</taxon>
        <taxon>Cicadellidae</taxon>
        <taxon>Cicadellinae</taxon>
        <taxon>Proconiini</taxon>
        <taxon>Cuerna</taxon>
    </lineage>
</organism>
<sequence>SEWRTHARKPRKSKFFRKLGTGAGEAHKSEGGSATGRVVPVSGPNPASQWPRPGSKRSRDIAQGYPDSEGDGGKRQKQSYGDQAAGIRMVVAPDAFPEM</sequence>
<feature type="compositionally biased region" description="Basic residues" evidence="1">
    <location>
        <begin position="1"/>
        <end position="17"/>
    </location>
</feature>
<evidence type="ECO:0000256" key="1">
    <source>
        <dbReference type="SAM" id="MobiDB-lite"/>
    </source>
</evidence>
<feature type="non-terminal residue" evidence="2">
    <location>
        <position position="99"/>
    </location>
</feature>
<gene>
    <name evidence="2" type="ORF">g.6711</name>
</gene>
<protein>
    <submittedName>
        <fullName evidence="2">Uncharacterized protein</fullName>
    </submittedName>
</protein>
<proteinExistence type="predicted"/>
<feature type="non-terminal residue" evidence="2">
    <location>
        <position position="1"/>
    </location>
</feature>
<dbReference type="AlphaFoldDB" id="A0A1B6GZH2"/>
<name>A0A1B6GZH2_9HEMI</name>
<reference evidence="2" key="1">
    <citation type="submission" date="2015-11" db="EMBL/GenBank/DDBJ databases">
        <title>De novo transcriptome assembly of four potential Pierce s Disease insect vectors from Arizona vineyards.</title>
        <authorList>
            <person name="Tassone E.E."/>
        </authorList>
    </citation>
    <scope>NUCLEOTIDE SEQUENCE</scope>
</reference>
<dbReference type="EMBL" id="GECZ01001948">
    <property type="protein sequence ID" value="JAS67821.1"/>
    <property type="molecule type" value="Transcribed_RNA"/>
</dbReference>
<accession>A0A1B6GZH2</accession>
<feature type="region of interest" description="Disordered" evidence="1">
    <location>
        <begin position="1"/>
        <end position="99"/>
    </location>
</feature>